<protein>
    <recommendedName>
        <fullName evidence="7">Endolytic murein transglycosylase</fullName>
        <ecNumber evidence="7">4.2.2.29</ecNumber>
    </recommendedName>
    <alternativeName>
        <fullName evidence="7">Peptidoglycan lytic transglycosylase</fullName>
    </alternativeName>
    <alternativeName>
        <fullName evidence="7">Peptidoglycan polymerization terminase</fullName>
    </alternativeName>
</protein>
<comment type="function">
    <text evidence="7">Functions as a peptidoglycan terminase that cleaves nascent peptidoglycan strands endolytically to terminate their elongation.</text>
</comment>
<evidence type="ECO:0000256" key="5">
    <source>
        <dbReference type="ARBA" id="ARBA00023239"/>
    </source>
</evidence>
<dbReference type="NCBIfam" id="TIGR00247">
    <property type="entry name" value="endolytic transglycosylase MltG"/>
    <property type="match status" value="1"/>
</dbReference>
<proteinExistence type="inferred from homology"/>
<evidence type="ECO:0000313" key="9">
    <source>
        <dbReference type="EMBL" id="MFC5068365.1"/>
    </source>
</evidence>
<comment type="catalytic activity">
    <reaction evidence="7">
        <text>a peptidoglycan chain = a peptidoglycan chain with N-acetyl-1,6-anhydromuramyl-[peptide] at the reducing end + a peptidoglycan chain with N-acetylglucosamine at the non-reducing end.</text>
        <dbReference type="EC" id="4.2.2.29"/>
    </reaction>
</comment>
<sequence>MMQDRPDPNDPANLPPDVPAPAEPASPAPSTAPPVQPATPISYSAPAEPAPQPAAQGKPTKRSWFGGRREKVAAAPPPPPPAPPAKRRGPRWSERSRSPFVAGFNAALNILILTLIGLAVTVYYGIKRFDEPGPLQADTVVSVPRGAGARDVSEALGKAGAISSEWLFVAGVQATGNRGTLQAGEYEIPARASMRQIMDMLSSGKVVEHTITLPEGLTSMQIVTRLMEEPLLSGPVRDVPPEGTLLPETYQVKRGDSREQILQRMATAQKKLLDEVWAKRNPSVPVKSPLELVTLASIVEKETGIASERPRVASVFVNRLGKRMRLQSDPTIIYGLVGGKGTLGRPILRSEITRPTPYNTYTIPGLPPGPIANPGRASLEAAANPAQTNDIYFVADGSGGHAFASTLSEHNQNVSRWRAIDNARQDTDRAPVEAVPEETEGAADQAPPAAAPAAQPQRPRRQQTPAAQRPPAAAPAGPPAAGSVPQQPRRPAPPPPAPPR</sequence>
<gene>
    <name evidence="7 9" type="primary">mltG</name>
    <name evidence="9" type="ORF">ACFPFW_10105</name>
</gene>
<feature type="compositionally biased region" description="Low complexity" evidence="8">
    <location>
        <begin position="442"/>
        <end position="471"/>
    </location>
</feature>
<keyword evidence="2 7" id="KW-0812">Transmembrane</keyword>
<dbReference type="Gene3D" id="3.30.1490.480">
    <property type="entry name" value="Endolytic murein transglycosylase"/>
    <property type="match status" value="1"/>
</dbReference>
<evidence type="ECO:0000256" key="7">
    <source>
        <dbReference type="HAMAP-Rule" id="MF_02065"/>
    </source>
</evidence>
<keyword evidence="5 7" id="KW-0456">Lyase</keyword>
<dbReference type="HAMAP" id="MF_02065">
    <property type="entry name" value="MltG"/>
    <property type="match status" value="1"/>
</dbReference>
<dbReference type="Proteomes" id="UP001595796">
    <property type="component" value="Unassembled WGS sequence"/>
</dbReference>
<keyword evidence="1 7" id="KW-1003">Cell membrane</keyword>
<dbReference type="EMBL" id="JBHSJF010000006">
    <property type="protein sequence ID" value="MFC5068365.1"/>
    <property type="molecule type" value="Genomic_DNA"/>
</dbReference>
<feature type="transmembrane region" description="Helical" evidence="7">
    <location>
        <begin position="100"/>
        <end position="126"/>
    </location>
</feature>
<dbReference type="InterPro" id="IPR003770">
    <property type="entry name" value="MLTG-like"/>
</dbReference>
<feature type="compositionally biased region" description="Pro residues" evidence="8">
    <location>
        <begin position="13"/>
        <end position="37"/>
    </location>
</feature>
<feature type="compositionally biased region" description="Pro residues" evidence="8">
    <location>
        <begin position="488"/>
        <end position="500"/>
    </location>
</feature>
<keyword evidence="4 7" id="KW-0472">Membrane</keyword>
<evidence type="ECO:0000256" key="2">
    <source>
        <dbReference type="ARBA" id="ARBA00022692"/>
    </source>
</evidence>
<comment type="similarity">
    <text evidence="7">Belongs to the transglycosylase MltG family.</text>
</comment>
<keyword evidence="3 7" id="KW-1133">Transmembrane helix</keyword>
<name>A0ABV9Z3S8_9HYPH</name>
<evidence type="ECO:0000256" key="8">
    <source>
        <dbReference type="SAM" id="MobiDB-lite"/>
    </source>
</evidence>
<evidence type="ECO:0000256" key="6">
    <source>
        <dbReference type="ARBA" id="ARBA00023316"/>
    </source>
</evidence>
<feature type="region of interest" description="Disordered" evidence="8">
    <location>
        <begin position="1"/>
        <end position="95"/>
    </location>
</feature>
<accession>A0ABV9Z3S8</accession>
<comment type="caution">
    <text evidence="9">The sequence shown here is derived from an EMBL/GenBank/DDBJ whole genome shotgun (WGS) entry which is preliminary data.</text>
</comment>
<organism evidence="9 10">
    <name type="scientific">Flaviflagellibacter deserti</name>
    <dbReference type="NCBI Taxonomy" id="2267266"/>
    <lineage>
        <taxon>Bacteria</taxon>
        <taxon>Pseudomonadati</taxon>
        <taxon>Pseudomonadota</taxon>
        <taxon>Alphaproteobacteria</taxon>
        <taxon>Hyphomicrobiales</taxon>
        <taxon>Flaviflagellibacter</taxon>
    </lineage>
</organism>
<comment type="subcellular location">
    <subcellularLocation>
        <location evidence="7">Cell inner membrane</location>
        <topology evidence="7">Single-pass membrane protein</topology>
    </subcellularLocation>
</comment>
<feature type="site" description="Important for catalytic activity" evidence="7">
    <location>
        <position position="302"/>
    </location>
</feature>
<dbReference type="PANTHER" id="PTHR30518:SF2">
    <property type="entry name" value="ENDOLYTIC MUREIN TRANSGLYCOSYLASE"/>
    <property type="match status" value="1"/>
</dbReference>
<reference evidence="10" key="1">
    <citation type="journal article" date="2019" name="Int. J. Syst. Evol. Microbiol.">
        <title>The Global Catalogue of Microorganisms (GCM) 10K type strain sequencing project: providing services to taxonomists for standard genome sequencing and annotation.</title>
        <authorList>
            <consortium name="The Broad Institute Genomics Platform"/>
            <consortium name="The Broad Institute Genome Sequencing Center for Infectious Disease"/>
            <person name="Wu L."/>
            <person name="Ma J."/>
        </authorList>
    </citation>
    <scope>NUCLEOTIDE SEQUENCE [LARGE SCALE GENOMIC DNA]</scope>
    <source>
        <strain evidence="10">CGMCC 1.16444</strain>
    </source>
</reference>
<feature type="compositionally biased region" description="Pro residues" evidence="8">
    <location>
        <begin position="75"/>
        <end position="84"/>
    </location>
</feature>
<feature type="region of interest" description="Disordered" evidence="8">
    <location>
        <begin position="423"/>
        <end position="500"/>
    </location>
</feature>
<dbReference type="PANTHER" id="PTHR30518">
    <property type="entry name" value="ENDOLYTIC MUREIN TRANSGLYCOSYLASE"/>
    <property type="match status" value="1"/>
</dbReference>
<keyword evidence="10" id="KW-1185">Reference proteome</keyword>
<evidence type="ECO:0000256" key="1">
    <source>
        <dbReference type="ARBA" id="ARBA00022475"/>
    </source>
</evidence>
<dbReference type="Gene3D" id="3.30.160.60">
    <property type="entry name" value="Classic Zinc Finger"/>
    <property type="match status" value="1"/>
</dbReference>
<evidence type="ECO:0000256" key="3">
    <source>
        <dbReference type="ARBA" id="ARBA00022989"/>
    </source>
</evidence>
<keyword evidence="7" id="KW-0997">Cell inner membrane</keyword>
<evidence type="ECO:0000256" key="4">
    <source>
        <dbReference type="ARBA" id="ARBA00023136"/>
    </source>
</evidence>
<keyword evidence="6 7" id="KW-0961">Cell wall biogenesis/degradation</keyword>
<dbReference type="RefSeq" id="WP_379770537.1">
    <property type="nucleotide sequence ID" value="NZ_JBHSJF010000006.1"/>
</dbReference>
<evidence type="ECO:0000313" key="10">
    <source>
        <dbReference type="Proteomes" id="UP001595796"/>
    </source>
</evidence>
<dbReference type="Pfam" id="PF02618">
    <property type="entry name" value="YceG"/>
    <property type="match status" value="1"/>
</dbReference>
<dbReference type="EC" id="4.2.2.29" evidence="7"/>
<dbReference type="CDD" id="cd08010">
    <property type="entry name" value="MltG_like"/>
    <property type="match status" value="1"/>
</dbReference>